<keyword evidence="5" id="KW-0808">Transferase</keyword>
<dbReference type="CDD" id="cd02022">
    <property type="entry name" value="DPCK"/>
    <property type="match status" value="1"/>
</dbReference>
<comment type="catalytic activity">
    <reaction evidence="5">
        <text>3'-dephospho-CoA + ATP = ADP + CoA + H(+)</text>
        <dbReference type="Rhea" id="RHEA:18245"/>
        <dbReference type="ChEBI" id="CHEBI:15378"/>
        <dbReference type="ChEBI" id="CHEBI:30616"/>
        <dbReference type="ChEBI" id="CHEBI:57287"/>
        <dbReference type="ChEBI" id="CHEBI:57328"/>
        <dbReference type="ChEBI" id="CHEBI:456216"/>
        <dbReference type="EC" id="2.7.1.24"/>
    </reaction>
</comment>
<dbReference type="GO" id="GO:0005737">
    <property type="term" value="C:cytoplasm"/>
    <property type="evidence" value="ECO:0007669"/>
    <property type="project" value="UniProtKB-SubCell"/>
</dbReference>
<comment type="function">
    <text evidence="5">Catalyzes the phosphorylation of the 3'-hydroxyl group of dephosphocoenzyme A to form coenzyme A.</text>
</comment>
<dbReference type="RefSeq" id="WP_036087816.1">
    <property type="nucleotide sequence ID" value="NZ_CBCSHQ010000007.1"/>
</dbReference>
<proteinExistence type="inferred from homology"/>
<dbReference type="InterPro" id="IPR001977">
    <property type="entry name" value="Depp_CoAkinase"/>
</dbReference>
<evidence type="ECO:0000256" key="4">
    <source>
        <dbReference type="ARBA" id="ARBA00022993"/>
    </source>
</evidence>
<evidence type="ECO:0000256" key="5">
    <source>
        <dbReference type="HAMAP-Rule" id="MF_00376"/>
    </source>
</evidence>
<dbReference type="OrthoDB" id="9812943at2"/>
<comment type="pathway">
    <text evidence="5">Cofactor biosynthesis; coenzyme A biosynthesis; CoA from (R)-pantothenate: step 5/5.</text>
</comment>
<dbReference type="NCBIfam" id="TIGR00152">
    <property type="entry name" value="dephospho-CoA kinase"/>
    <property type="match status" value="1"/>
</dbReference>
<evidence type="ECO:0000313" key="7">
    <source>
        <dbReference type="EMBL" id="KGL38446.1"/>
    </source>
</evidence>
<evidence type="ECO:0000256" key="6">
    <source>
        <dbReference type="NCBIfam" id="TIGR00152"/>
    </source>
</evidence>
<dbReference type="SUPFAM" id="SSF52540">
    <property type="entry name" value="P-loop containing nucleoside triphosphate hydrolases"/>
    <property type="match status" value="1"/>
</dbReference>
<dbReference type="EMBL" id="JNFA01000029">
    <property type="protein sequence ID" value="KGL38446.1"/>
    <property type="molecule type" value="Genomic_DNA"/>
</dbReference>
<evidence type="ECO:0000256" key="2">
    <source>
        <dbReference type="ARBA" id="ARBA00022741"/>
    </source>
</evidence>
<dbReference type="PROSITE" id="PS51219">
    <property type="entry name" value="DPCK"/>
    <property type="match status" value="1"/>
</dbReference>
<dbReference type="FunFam" id="3.40.50.300:FF:000485">
    <property type="entry name" value="Dephospho-CoA kinase CAB5"/>
    <property type="match status" value="1"/>
</dbReference>
<dbReference type="EC" id="2.7.1.24" evidence="5 6"/>
<dbReference type="Pfam" id="PF01121">
    <property type="entry name" value="CoaE"/>
    <property type="match status" value="1"/>
</dbReference>
<dbReference type="eggNOG" id="COG0237">
    <property type="taxonomic scope" value="Bacteria"/>
</dbReference>
<dbReference type="InterPro" id="IPR027417">
    <property type="entry name" value="P-loop_NTPase"/>
</dbReference>
<comment type="similarity">
    <text evidence="1 5">Belongs to the CoaE family.</text>
</comment>
<dbReference type="PANTHER" id="PTHR10695:SF46">
    <property type="entry name" value="BIFUNCTIONAL COENZYME A SYNTHASE-RELATED"/>
    <property type="match status" value="1"/>
</dbReference>
<dbReference type="PANTHER" id="PTHR10695">
    <property type="entry name" value="DEPHOSPHO-COA KINASE-RELATED"/>
    <property type="match status" value="1"/>
</dbReference>
<evidence type="ECO:0000256" key="3">
    <source>
        <dbReference type="ARBA" id="ARBA00022840"/>
    </source>
</evidence>
<reference evidence="7 8" key="1">
    <citation type="submission" date="2014-05" db="EMBL/GenBank/DDBJ databases">
        <title>Novel Listeriaceae from food processing environments.</title>
        <authorList>
            <person name="den Bakker H.C."/>
        </authorList>
    </citation>
    <scope>NUCLEOTIDE SEQUENCE [LARGE SCALE GENOMIC DNA]</scope>
    <source>
        <strain evidence="7 8">FSL A5-0281</strain>
    </source>
</reference>
<dbReference type="HAMAP" id="MF_00376">
    <property type="entry name" value="Dephospho_CoA_kinase"/>
    <property type="match status" value="1"/>
</dbReference>
<dbReference type="AlphaFoldDB" id="A0A099W165"/>
<gene>
    <name evidence="5" type="primary">coaE</name>
    <name evidence="7" type="ORF">EP57_14860</name>
</gene>
<name>A0A099W165_9LIST</name>
<dbReference type="GO" id="GO:0005524">
    <property type="term" value="F:ATP binding"/>
    <property type="evidence" value="ECO:0007669"/>
    <property type="project" value="UniProtKB-UniRule"/>
</dbReference>
<comment type="subcellular location">
    <subcellularLocation>
        <location evidence="5">Cytoplasm</location>
    </subcellularLocation>
</comment>
<protein>
    <recommendedName>
        <fullName evidence="5 6">Dephospho-CoA kinase</fullName>
        <ecNumber evidence="5 6">2.7.1.24</ecNumber>
    </recommendedName>
    <alternativeName>
        <fullName evidence="5">Dephosphocoenzyme A kinase</fullName>
    </alternativeName>
</protein>
<keyword evidence="5 7" id="KW-0418">Kinase</keyword>
<evidence type="ECO:0000256" key="1">
    <source>
        <dbReference type="ARBA" id="ARBA00009018"/>
    </source>
</evidence>
<comment type="caution">
    <text evidence="7">The sequence shown here is derived from an EMBL/GenBank/DDBJ whole genome shotgun (WGS) entry which is preliminary data.</text>
</comment>
<keyword evidence="2 5" id="KW-0547">Nucleotide-binding</keyword>
<keyword evidence="8" id="KW-1185">Reference proteome</keyword>
<keyword evidence="3 5" id="KW-0067">ATP-binding</keyword>
<accession>A0A099W165</accession>
<dbReference type="UniPathway" id="UPA00241">
    <property type="reaction ID" value="UER00356"/>
</dbReference>
<dbReference type="GeneID" id="58718620"/>
<dbReference type="GO" id="GO:0004140">
    <property type="term" value="F:dephospho-CoA kinase activity"/>
    <property type="evidence" value="ECO:0007669"/>
    <property type="project" value="UniProtKB-UniRule"/>
</dbReference>
<keyword evidence="4 5" id="KW-0173">Coenzyme A biosynthesis</keyword>
<dbReference type="GO" id="GO:0015937">
    <property type="term" value="P:coenzyme A biosynthetic process"/>
    <property type="evidence" value="ECO:0007669"/>
    <property type="project" value="UniProtKB-UniRule"/>
</dbReference>
<organism evidence="7 8">
    <name type="scientific">Listeria booriae</name>
    <dbReference type="NCBI Taxonomy" id="1552123"/>
    <lineage>
        <taxon>Bacteria</taxon>
        <taxon>Bacillati</taxon>
        <taxon>Bacillota</taxon>
        <taxon>Bacilli</taxon>
        <taxon>Bacillales</taxon>
        <taxon>Listeriaceae</taxon>
        <taxon>Listeria</taxon>
    </lineage>
</organism>
<sequence>MATIIGLTGGIASGKSTVSKMLQDAGYPVVDADIAAREVVKKGSLGAQQIKEAFGTEVFQADGELDRPKLGNIIFHDAEKRETLNAIVHPLVKQWMLAEQERHIANGAKTIILDIPLLFESQLEDMVQQIIVVSVDENTQLSRLMERNKLTKTDAKARMASQMPLHEKARRADVVIDNAGSLAETKQQVEALVQTFESRS</sequence>
<evidence type="ECO:0000313" key="8">
    <source>
        <dbReference type="Proteomes" id="UP000029844"/>
    </source>
</evidence>
<dbReference type="STRING" id="1552123.EP57_14860"/>
<dbReference type="Gene3D" id="3.40.50.300">
    <property type="entry name" value="P-loop containing nucleotide triphosphate hydrolases"/>
    <property type="match status" value="1"/>
</dbReference>
<keyword evidence="5" id="KW-0963">Cytoplasm</keyword>
<dbReference type="Proteomes" id="UP000029844">
    <property type="component" value="Unassembled WGS sequence"/>
</dbReference>
<feature type="binding site" evidence="5">
    <location>
        <begin position="12"/>
        <end position="17"/>
    </location>
    <ligand>
        <name>ATP</name>
        <dbReference type="ChEBI" id="CHEBI:30616"/>
    </ligand>
</feature>